<evidence type="ECO:0000256" key="2">
    <source>
        <dbReference type="ARBA" id="ARBA00022448"/>
    </source>
</evidence>
<keyword evidence="4 7" id="KW-0812">Transmembrane</keyword>
<evidence type="ECO:0000256" key="5">
    <source>
        <dbReference type="ARBA" id="ARBA00022989"/>
    </source>
</evidence>
<dbReference type="Proteomes" id="UP001055868">
    <property type="component" value="Chromosome"/>
</dbReference>
<evidence type="ECO:0000256" key="7">
    <source>
        <dbReference type="RuleBase" id="RU363032"/>
    </source>
</evidence>
<dbReference type="EMBL" id="CP097218">
    <property type="protein sequence ID" value="UQN28095.1"/>
    <property type="molecule type" value="Genomic_DNA"/>
</dbReference>
<sequence length="256" mass="27032">MLIVIFLVWTIVAGMHLVSAQFLPGPGTVWKAFWNANSCVPVAEGALRKVCGVQNYYLWEHLVASLQRMAVGVGAALIAGTIIGFAMAASKWTTLALAPYLNFIRALPPLGYIGLIIVWVGIGDAAKYWLLFLAAFPPIVLATMNGVRDVSADRIQAAQSMGASRWQSIRFVILPASLNSIVSGVRLAVGFAWTTVVAAELNNGIPGIGGIAYLAGTQLNTALVIACVVLIGVVAVLLDALIAKLGDLLTPWHGKA</sequence>
<evidence type="ECO:0000256" key="3">
    <source>
        <dbReference type="ARBA" id="ARBA00022475"/>
    </source>
</evidence>
<keyword evidence="5 7" id="KW-1133">Transmembrane helix</keyword>
<dbReference type="PANTHER" id="PTHR30151:SF25">
    <property type="entry name" value="TAURINE TRANSPORT SYSTEM PERMEASE PROTEIN TAUC"/>
    <property type="match status" value="1"/>
</dbReference>
<accession>A0ABY4N0K9</accession>
<proteinExistence type="inferred from homology"/>
<dbReference type="Gene3D" id="1.10.3720.10">
    <property type="entry name" value="MetI-like"/>
    <property type="match status" value="1"/>
</dbReference>
<dbReference type="InterPro" id="IPR035906">
    <property type="entry name" value="MetI-like_sf"/>
</dbReference>
<name>A0ABY4N0K9_9MICO</name>
<feature type="transmembrane region" description="Helical" evidence="7">
    <location>
        <begin position="69"/>
        <end position="88"/>
    </location>
</feature>
<keyword evidence="3" id="KW-1003">Cell membrane</keyword>
<dbReference type="RefSeq" id="WP_249477071.1">
    <property type="nucleotide sequence ID" value="NZ_CP097218.1"/>
</dbReference>
<feature type="transmembrane region" description="Helical" evidence="7">
    <location>
        <begin position="100"/>
        <end position="122"/>
    </location>
</feature>
<feature type="domain" description="ABC transmembrane type-1" evidence="8">
    <location>
        <begin position="62"/>
        <end position="242"/>
    </location>
</feature>
<evidence type="ECO:0000259" key="8">
    <source>
        <dbReference type="PROSITE" id="PS50928"/>
    </source>
</evidence>
<evidence type="ECO:0000256" key="4">
    <source>
        <dbReference type="ARBA" id="ARBA00022692"/>
    </source>
</evidence>
<feature type="transmembrane region" description="Helical" evidence="7">
    <location>
        <begin position="168"/>
        <end position="193"/>
    </location>
</feature>
<dbReference type="InterPro" id="IPR000515">
    <property type="entry name" value="MetI-like"/>
</dbReference>
<dbReference type="Pfam" id="PF00528">
    <property type="entry name" value="BPD_transp_1"/>
    <property type="match status" value="1"/>
</dbReference>
<evidence type="ECO:0000313" key="10">
    <source>
        <dbReference type="Proteomes" id="UP001055868"/>
    </source>
</evidence>
<evidence type="ECO:0000256" key="6">
    <source>
        <dbReference type="ARBA" id="ARBA00023136"/>
    </source>
</evidence>
<protein>
    <submittedName>
        <fullName evidence="9">ABC transporter permease</fullName>
    </submittedName>
</protein>
<dbReference type="SUPFAM" id="SSF161098">
    <property type="entry name" value="MetI-like"/>
    <property type="match status" value="1"/>
</dbReference>
<comment type="similarity">
    <text evidence="7">Belongs to the binding-protein-dependent transport system permease family.</text>
</comment>
<reference evidence="9" key="1">
    <citation type="submission" date="2022-05" db="EMBL/GenBank/DDBJ databases">
        <title>Genomic analysis of Brachybacterium sp. CBA3104.</title>
        <authorList>
            <person name="Roh S.W."/>
            <person name="Kim Y.B."/>
            <person name="Kim Y."/>
        </authorList>
    </citation>
    <scope>NUCLEOTIDE SEQUENCE</scope>
    <source>
        <strain evidence="9">CBA3104</strain>
    </source>
</reference>
<evidence type="ECO:0000313" key="9">
    <source>
        <dbReference type="EMBL" id="UQN28095.1"/>
    </source>
</evidence>
<feature type="transmembrane region" description="Helical" evidence="7">
    <location>
        <begin position="128"/>
        <end position="147"/>
    </location>
</feature>
<dbReference type="PROSITE" id="PS50928">
    <property type="entry name" value="ABC_TM1"/>
    <property type="match status" value="1"/>
</dbReference>
<evidence type="ECO:0000256" key="1">
    <source>
        <dbReference type="ARBA" id="ARBA00004651"/>
    </source>
</evidence>
<organism evidence="9 10">
    <name type="scientific">Brachybacterium kimchii</name>
    <dbReference type="NCBI Taxonomy" id="2942909"/>
    <lineage>
        <taxon>Bacteria</taxon>
        <taxon>Bacillati</taxon>
        <taxon>Actinomycetota</taxon>
        <taxon>Actinomycetes</taxon>
        <taxon>Micrococcales</taxon>
        <taxon>Dermabacteraceae</taxon>
        <taxon>Brachybacterium</taxon>
    </lineage>
</organism>
<dbReference type="CDD" id="cd06261">
    <property type="entry name" value="TM_PBP2"/>
    <property type="match status" value="1"/>
</dbReference>
<keyword evidence="6 7" id="KW-0472">Membrane</keyword>
<feature type="transmembrane region" description="Helical" evidence="7">
    <location>
        <begin position="222"/>
        <end position="242"/>
    </location>
</feature>
<keyword evidence="2 7" id="KW-0813">Transport</keyword>
<dbReference type="PANTHER" id="PTHR30151">
    <property type="entry name" value="ALKANE SULFONATE ABC TRANSPORTER-RELATED, MEMBRANE SUBUNIT"/>
    <property type="match status" value="1"/>
</dbReference>
<keyword evidence="10" id="KW-1185">Reference proteome</keyword>
<comment type="subcellular location">
    <subcellularLocation>
        <location evidence="1 7">Cell membrane</location>
        <topology evidence="1 7">Multi-pass membrane protein</topology>
    </subcellularLocation>
</comment>
<gene>
    <name evidence="9" type="ORF">M4486_10560</name>
</gene>